<dbReference type="KEGG" id="bdr:105233545"/>
<dbReference type="Pfam" id="PF00178">
    <property type="entry name" value="Ets"/>
    <property type="match status" value="1"/>
</dbReference>
<dbReference type="SMART" id="SM00251">
    <property type="entry name" value="SAM_PNT"/>
    <property type="match status" value="1"/>
</dbReference>
<dbReference type="GeneID" id="105233545"/>
<dbReference type="GO" id="GO:0030154">
    <property type="term" value="P:cell differentiation"/>
    <property type="evidence" value="ECO:0007669"/>
    <property type="project" value="TreeGrafter"/>
</dbReference>
<evidence type="ECO:0000259" key="5">
    <source>
        <dbReference type="PROSITE" id="PS50061"/>
    </source>
</evidence>
<evidence type="ECO:0000256" key="3">
    <source>
        <dbReference type="RuleBase" id="RU004019"/>
    </source>
</evidence>
<feature type="region of interest" description="Disordered" evidence="4">
    <location>
        <begin position="520"/>
        <end position="570"/>
    </location>
</feature>
<dbReference type="InterPro" id="IPR046328">
    <property type="entry name" value="ETS_fam"/>
</dbReference>
<dbReference type="PROSITE" id="PS50061">
    <property type="entry name" value="ETS_DOMAIN_3"/>
    <property type="match status" value="1"/>
</dbReference>
<dbReference type="PROSITE" id="PS00346">
    <property type="entry name" value="ETS_DOMAIN_2"/>
    <property type="match status" value="1"/>
</dbReference>
<name>A0A6I9VJQ3_BACDO</name>
<dbReference type="GO" id="GO:0005634">
    <property type="term" value="C:nucleus"/>
    <property type="evidence" value="ECO:0007669"/>
    <property type="project" value="UniProtKB-SubCell"/>
</dbReference>
<feature type="region of interest" description="Disordered" evidence="4">
    <location>
        <begin position="455"/>
        <end position="488"/>
    </location>
</feature>
<dbReference type="InParanoid" id="A0A6I9VJQ3"/>
<reference evidence="8" key="2">
    <citation type="submission" date="2025-08" db="UniProtKB">
        <authorList>
            <consortium name="RefSeq"/>
        </authorList>
    </citation>
    <scope>IDENTIFICATION</scope>
    <source>
        <tissue evidence="8">Adult</tissue>
    </source>
</reference>
<dbReference type="RefSeq" id="XP_011213959.2">
    <property type="nucleotide sequence ID" value="XM_011215657.4"/>
</dbReference>
<keyword evidence="7" id="KW-1185">Reference proteome</keyword>
<evidence type="ECO:0000313" key="8">
    <source>
        <dbReference type="RefSeq" id="XP_011213959.2"/>
    </source>
</evidence>
<comment type="similarity">
    <text evidence="1 3">Belongs to the ETS family.</text>
</comment>
<dbReference type="Gene3D" id="1.10.150.50">
    <property type="entry name" value="Transcription Factor, Ets-1"/>
    <property type="match status" value="1"/>
</dbReference>
<proteinExistence type="inferred from homology"/>
<evidence type="ECO:0000256" key="1">
    <source>
        <dbReference type="ARBA" id="ARBA00005562"/>
    </source>
</evidence>
<comment type="subcellular location">
    <subcellularLocation>
        <location evidence="3">Nucleus</location>
    </subcellularLocation>
</comment>
<dbReference type="Proteomes" id="UP001652620">
    <property type="component" value="Chromosome 1"/>
</dbReference>
<feature type="compositionally biased region" description="Low complexity" evidence="4">
    <location>
        <begin position="459"/>
        <end position="470"/>
    </location>
</feature>
<dbReference type="GO" id="GO:0000981">
    <property type="term" value="F:DNA-binding transcription factor activity, RNA polymerase II-specific"/>
    <property type="evidence" value="ECO:0007669"/>
    <property type="project" value="TreeGrafter"/>
</dbReference>
<dbReference type="AlphaFoldDB" id="A0A6I9VJQ3"/>
<sequence length="570" mass="62515">MALTLNYTPVKNCYGNSEFKYMKPSILFKNFQISYQNIQMHEHGHPTDSEKKIQKVQTRAEEAKALPTPIDNATVSSVAQSSKLDTRRRRRSSTTSTSSSDTSSTSDSSSDDDTDSDSWKSGASYTNSKLSAHSYSKQKALRGSHVANVPTGGLQETRAKSNSPLPLAEKADGEVEKSIASANETSGHVESERLSSNVEEGDSDASSDSVKSRPASPVVKVPLDPHAWSTDDIAKWVKWLTKQFKIDPEPDISRFPTTGAELCELSRADFWVCAGSRQGGILLAKHFALTLYSATGRETSPMLNENEPNPYQLLNAASHRLVAQGSGQIQLWQFLLELLADSSNASCITWEGTNGEFKLIDPDEVAKRWGERKAKPNMNYDKLSRALRYYYDKNIMTKVHGKRYAYKFDFHGLMAACQAQAQGCDPTTSMLSSYKHHHHHSHAIGLHHHHYHNLQTDLTSPSSTSSHGFPSPSPTSMPSPIGMSNSPNIALTNQHQLNATSTNLLQPQQSTLTTTALPTASTGAETTVAHSSTASSGNNNNSTPVFTRPPPYWSYTPGSYDSRPPSNTFN</sequence>
<dbReference type="SUPFAM" id="SSF47769">
    <property type="entry name" value="SAM/Pointed domain"/>
    <property type="match status" value="1"/>
</dbReference>
<dbReference type="PROSITE" id="PS00345">
    <property type="entry name" value="ETS_DOMAIN_1"/>
    <property type="match status" value="1"/>
</dbReference>
<dbReference type="PROSITE" id="PS51433">
    <property type="entry name" value="PNT"/>
    <property type="match status" value="1"/>
</dbReference>
<evidence type="ECO:0000256" key="2">
    <source>
        <dbReference type="ARBA" id="ARBA00023125"/>
    </source>
</evidence>
<evidence type="ECO:0000313" key="7">
    <source>
        <dbReference type="Proteomes" id="UP001652620"/>
    </source>
</evidence>
<dbReference type="PANTHER" id="PTHR11849:SF305">
    <property type="entry name" value="DNA-BINDING PROTEIN D-ETS-6"/>
    <property type="match status" value="1"/>
</dbReference>
<accession>A0A6I9VJQ3</accession>
<dbReference type="Pfam" id="PF02198">
    <property type="entry name" value="SAM_PNT"/>
    <property type="match status" value="1"/>
</dbReference>
<dbReference type="InterPro" id="IPR003118">
    <property type="entry name" value="Pointed_dom"/>
</dbReference>
<feature type="compositionally biased region" description="Low complexity" evidence="4">
    <location>
        <begin position="93"/>
        <end position="108"/>
    </location>
</feature>
<feature type="region of interest" description="Disordered" evidence="4">
    <location>
        <begin position="148"/>
        <end position="218"/>
    </location>
</feature>
<keyword evidence="2 3" id="KW-0238">DNA-binding</keyword>
<dbReference type="SUPFAM" id="SSF46785">
    <property type="entry name" value="Winged helix' DNA-binding domain"/>
    <property type="match status" value="1"/>
</dbReference>
<dbReference type="SMART" id="SM00413">
    <property type="entry name" value="ETS"/>
    <property type="match status" value="1"/>
</dbReference>
<gene>
    <name evidence="8" type="primary">LOC105233545</name>
</gene>
<keyword evidence="3" id="KW-0539">Nucleus</keyword>
<feature type="domain" description="ETS" evidence="5">
    <location>
        <begin position="329"/>
        <end position="409"/>
    </location>
</feature>
<protein>
    <submittedName>
        <fullName evidence="8">DNA-binding protein D-ETS-6</fullName>
    </submittedName>
</protein>
<dbReference type="InterPro" id="IPR013761">
    <property type="entry name" value="SAM/pointed_sf"/>
</dbReference>
<dbReference type="GO" id="GO:0043565">
    <property type="term" value="F:sequence-specific DNA binding"/>
    <property type="evidence" value="ECO:0007669"/>
    <property type="project" value="InterPro"/>
</dbReference>
<feature type="compositionally biased region" description="Polar residues" evidence="4">
    <location>
        <begin position="71"/>
        <end position="83"/>
    </location>
</feature>
<dbReference type="Gene3D" id="1.10.10.10">
    <property type="entry name" value="Winged helix-like DNA-binding domain superfamily/Winged helix DNA-binding domain"/>
    <property type="match status" value="1"/>
</dbReference>
<feature type="domain" description="PNT" evidence="6">
    <location>
        <begin position="207"/>
        <end position="294"/>
    </location>
</feature>
<evidence type="ECO:0000256" key="4">
    <source>
        <dbReference type="SAM" id="MobiDB-lite"/>
    </source>
</evidence>
<dbReference type="CDD" id="cd08203">
    <property type="entry name" value="SAM_PNT"/>
    <property type="match status" value="1"/>
</dbReference>
<dbReference type="PRINTS" id="PR00454">
    <property type="entry name" value="ETSDOMAIN"/>
</dbReference>
<dbReference type="InterPro" id="IPR036388">
    <property type="entry name" value="WH-like_DNA-bd_sf"/>
</dbReference>
<feature type="compositionally biased region" description="Low complexity" evidence="4">
    <location>
        <begin position="531"/>
        <end position="543"/>
    </location>
</feature>
<feature type="region of interest" description="Disordered" evidence="4">
    <location>
        <begin position="57"/>
        <end position="125"/>
    </location>
</feature>
<dbReference type="OrthoDB" id="10067219at2759"/>
<dbReference type="InterPro" id="IPR036390">
    <property type="entry name" value="WH_DNA-bd_sf"/>
</dbReference>
<evidence type="ECO:0000259" key="6">
    <source>
        <dbReference type="PROSITE" id="PS51433"/>
    </source>
</evidence>
<reference evidence="7" key="1">
    <citation type="submission" date="2025-05" db="UniProtKB">
        <authorList>
            <consortium name="RefSeq"/>
        </authorList>
    </citation>
    <scope>NUCLEOTIDE SEQUENCE [LARGE SCALE GENOMIC DNA]</scope>
</reference>
<dbReference type="PANTHER" id="PTHR11849">
    <property type="entry name" value="ETS"/>
    <property type="match status" value="1"/>
</dbReference>
<organism evidence="7 8">
    <name type="scientific">Bactrocera dorsalis</name>
    <name type="common">Oriental fruit fly</name>
    <name type="synonym">Dacus dorsalis</name>
    <dbReference type="NCBI Taxonomy" id="27457"/>
    <lineage>
        <taxon>Eukaryota</taxon>
        <taxon>Metazoa</taxon>
        <taxon>Ecdysozoa</taxon>
        <taxon>Arthropoda</taxon>
        <taxon>Hexapoda</taxon>
        <taxon>Insecta</taxon>
        <taxon>Pterygota</taxon>
        <taxon>Neoptera</taxon>
        <taxon>Endopterygota</taxon>
        <taxon>Diptera</taxon>
        <taxon>Brachycera</taxon>
        <taxon>Muscomorpha</taxon>
        <taxon>Tephritoidea</taxon>
        <taxon>Tephritidae</taxon>
        <taxon>Bactrocera</taxon>
        <taxon>Bactrocera</taxon>
    </lineage>
</organism>
<feature type="compositionally biased region" description="Polar residues" evidence="4">
    <location>
        <begin position="556"/>
        <end position="570"/>
    </location>
</feature>
<dbReference type="InterPro" id="IPR000418">
    <property type="entry name" value="Ets_dom"/>
</dbReference>